<dbReference type="SMART" id="SM00700">
    <property type="entry name" value="JHBP"/>
    <property type="match status" value="1"/>
</dbReference>
<evidence type="ECO:0000256" key="1">
    <source>
        <dbReference type="ARBA" id="ARBA00022729"/>
    </source>
</evidence>
<dbReference type="Proteomes" id="UP001219518">
    <property type="component" value="Unassembled WGS sequence"/>
</dbReference>
<keyword evidence="2" id="KW-0090">Biological rhythms</keyword>
<dbReference type="PANTHER" id="PTHR11008:SF41">
    <property type="entry name" value="RE70318P"/>
    <property type="match status" value="1"/>
</dbReference>
<feature type="signal peptide" evidence="4">
    <location>
        <begin position="1"/>
        <end position="22"/>
    </location>
</feature>
<comment type="caution">
    <text evidence="5">The sequence shown here is derived from an EMBL/GenBank/DDBJ whole genome shotgun (WGS) entry which is preliminary data.</text>
</comment>
<dbReference type="InterPro" id="IPR038606">
    <property type="entry name" value="To_sf"/>
</dbReference>
<dbReference type="EMBL" id="JAHWGI010000294">
    <property type="protein sequence ID" value="KAK3912510.1"/>
    <property type="molecule type" value="Genomic_DNA"/>
</dbReference>
<evidence type="ECO:0000313" key="6">
    <source>
        <dbReference type="Proteomes" id="UP001219518"/>
    </source>
</evidence>
<proteinExistence type="inferred from homology"/>
<evidence type="ECO:0000256" key="4">
    <source>
        <dbReference type="SAM" id="SignalP"/>
    </source>
</evidence>
<evidence type="ECO:0000256" key="3">
    <source>
        <dbReference type="ARBA" id="ARBA00060902"/>
    </source>
</evidence>
<protein>
    <submittedName>
        <fullName evidence="5">Protein takeout</fullName>
    </submittedName>
</protein>
<keyword evidence="1 4" id="KW-0732">Signal</keyword>
<organism evidence="5 6">
    <name type="scientific">Frankliniella fusca</name>
    <dbReference type="NCBI Taxonomy" id="407009"/>
    <lineage>
        <taxon>Eukaryota</taxon>
        <taxon>Metazoa</taxon>
        <taxon>Ecdysozoa</taxon>
        <taxon>Arthropoda</taxon>
        <taxon>Hexapoda</taxon>
        <taxon>Insecta</taxon>
        <taxon>Pterygota</taxon>
        <taxon>Neoptera</taxon>
        <taxon>Paraneoptera</taxon>
        <taxon>Thysanoptera</taxon>
        <taxon>Terebrantia</taxon>
        <taxon>Thripoidea</taxon>
        <taxon>Thripidae</taxon>
        <taxon>Frankliniella</taxon>
    </lineage>
</organism>
<evidence type="ECO:0000256" key="2">
    <source>
        <dbReference type="ARBA" id="ARBA00023108"/>
    </source>
</evidence>
<sequence>MPTVSWLLAAVVCSASVLQARAGPAGPGPLPQSETAVVPCQLNTTDLNQCMARSIEHFLQAAKHGLSSVGIDALDPLAVKELELVKGSGKVAVTFEFHDVRFKGFSNSEVNSARLNVYDKKLEVSLRAPVYEIDGQYTCSGGVYELPISSSGRFAVTLTDVTSAWMLYFLTKTTNNETQVAVNRFIVDVSPSNVVYRFDKKFDGENSLGIGEAMDEFMNENALEIYNDIKPQLMKILSELFLERANQVFMRFPGAVPFLK</sequence>
<dbReference type="InterPro" id="IPR010562">
    <property type="entry name" value="Haemolymph_juvenile_hormone-bd"/>
</dbReference>
<comment type="similarity">
    <text evidence="3">Belongs to the TO family.</text>
</comment>
<evidence type="ECO:0000313" key="5">
    <source>
        <dbReference type="EMBL" id="KAK3912510.1"/>
    </source>
</evidence>
<dbReference type="Pfam" id="PF06585">
    <property type="entry name" value="JHBP"/>
    <property type="match status" value="1"/>
</dbReference>
<accession>A0AAE1H2P6</accession>
<dbReference type="Gene3D" id="3.15.10.30">
    <property type="entry name" value="Haemolymph juvenile hormone binding protein"/>
    <property type="match status" value="1"/>
</dbReference>
<dbReference type="AlphaFoldDB" id="A0AAE1H2P6"/>
<gene>
    <name evidence="5" type="ORF">KUF71_022081</name>
</gene>
<name>A0AAE1H2P6_9NEOP</name>
<feature type="chain" id="PRO_5042060362" evidence="4">
    <location>
        <begin position="23"/>
        <end position="260"/>
    </location>
</feature>
<dbReference type="PANTHER" id="PTHR11008">
    <property type="entry name" value="PROTEIN TAKEOUT-LIKE PROTEIN"/>
    <property type="match status" value="1"/>
</dbReference>
<keyword evidence="6" id="KW-1185">Reference proteome</keyword>
<reference evidence="5" key="1">
    <citation type="submission" date="2021-07" db="EMBL/GenBank/DDBJ databases">
        <authorList>
            <person name="Catto M.A."/>
            <person name="Jacobson A."/>
            <person name="Kennedy G."/>
            <person name="Labadie P."/>
            <person name="Hunt B.G."/>
            <person name="Srinivasan R."/>
        </authorList>
    </citation>
    <scope>NUCLEOTIDE SEQUENCE</scope>
    <source>
        <strain evidence="5">PL_HMW_Pooled</strain>
        <tissue evidence="5">Head</tissue>
    </source>
</reference>
<dbReference type="FunFam" id="3.15.10.30:FF:000001">
    <property type="entry name" value="Takeout-like protein 1"/>
    <property type="match status" value="1"/>
</dbReference>
<reference evidence="5" key="2">
    <citation type="journal article" date="2023" name="BMC Genomics">
        <title>Pest status, molecular evolution, and epigenetic factors derived from the genome assembly of Frankliniella fusca, a thysanopteran phytovirus vector.</title>
        <authorList>
            <person name="Catto M.A."/>
            <person name="Labadie P.E."/>
            <person name="Jacobson A.L."/>
            <person name="Kennedy G.G."/>
            <person name="Srinivasan R."/>
            <person name="Hunt B.G."/>
        </authorList>
    </citation>
    <scope>NUCLEOTIDE SEQUENCE</scope>
    <source>
        <strain evidence="5">PL_HMW_Pooled</strain>
    </source>
</reference>
<dbReference type="GO" id="GO:0007623">
    <property type="term" value="P:circadian rhythm"/>
    <property type="evidence" value="ECO:0007669"/>
    <property type="project" value="UniProtKB-ARBA"/>
</dbReference>